<keyword evidence="2" id="KW-1185">Reference proteome</keyword>
<proteinExistence type="predicted"/>
<reference evidence="1" key="1">
    <citation type="journal article" date="2023" name="G3 (Bethesda)">
        <title>Whole genome assemblies of Zophobas morio and Tenebrio molitor.</title>
        <authorList>
            <person name="Kaur S."/>
            <person name="Stinson S.A."/>
            <person name="diCenzo G.C."/>
        </authorList>
    </citation>
    <scope>NUCLEOTIDE SEQUENCE</scope>
    <source>
        <strain evidence="1">QUZm001</strain>
    </source>
</reference>
<dbReference type="Proteomes" id="UP001168821">
    <property type="component" value="Unassembled WGS sequence"/>
</dbReference>
<sequence length="110" mass="12509">MHEAPIGDVIHCCDSARNNCHWDGKKNESSYGLEKTLFHRGFHLHNMHGELGGVSEGWPVERCRKGAAKGFEEMCPVGIGRIFKLEIRIEEWTRCDAGGLEERNNGMWKL</sequence>
<accession>A0AA38MPS7</accession>
<dbReference type="EMBL" id="JALNTZ010000002">
    <property type="protein sequence ID" value="KAJ3664266.1"/>
    <property type="molecule type" value="Genomic_DNA"/>
</dbReference>
<name>A0AA38MPS7_9CUCU</name>
<protein>
    <submittedName>
        <fullName evidence="1">Uncharacterized protein</fullName>
    </submittedName>
</protein>
<comment type="caution">
    <text evidence="1">The sequence shown here is derived from an EMBL/GenBank/DDBJ whole genome shotgun (WGS) entry which is preliminary data.</text>
</comment>
<dbReference type="AlphaFoldDB" id="A0AA38MPS7"/>
<evidence type="ECO:0000313" key="1">
    <source>
        <dbReference type="EMBL" id="KAJ3664266.1"/>
    </source>
</evidence>
<gene>
    <name evidence="1" type="ORF">Zmor_008448</name>
</gene>
<evidence type="ECO:0000313" key="2">
    <source>
        <dbReference type="Proteomes" id="UP001168821"/>
    </source>
</evidence>
<organism evidence="1 2">
    <name type="scientific">Zophobas morio</name>
    <dbReference type="NCBI Taxonomy" id="2755281"/>
    <lineage>
        <taxon>Eukaryota</taxon>
        <taxon>Metazoa</taxon>
        <taxon>Ecdysozoa</taxon>
        <taxon>Arthropoda</taxon>
        <taxon>Hexapoda</taxon>
        <taxon>Insecta</taxon>
        <taxon>Pterygota</taxon>
        <taxon>Neoptera</taxon>
        <taxon>Endopterygota</taxon>
        <taxon>Coleoptera</taxon>
        <taxon>Polyphaga</taxon>
        <taxon>Cucujiformia</taxon>
        <taxon>Tenebrionidae</taxon>
        <taxon>Zophobas</taxon>
    </lineage>
</organism>